<evidence type="ECO:0000256" key="6">
    <source>
        <dbReference type="ARBA" id="ARBA00022918"/>
    </source>
</evidence>
<feature type="domain" description="Reverse transcriptase RNase H-like" evidence="7">
    <location>
        <begin position="80"/>
        <end position="183"/>
    </location>
</feature>
<keyword evidence="3" id="KW-0540">Nuclease</keyword>
<dbReference type="Pfam" id="PF17917">
    <property type="entry name" value="RT_RNaseH"/>
    <property type="match status" value="1"/>
</dbReference>
<dbReference type="GO" id="GO:0003964">
    <property type="term" value="F:RNA-directed DNA polymerase activity"/>
    <property type="evidence" value="ECO:0007669"/>
    <property type="project" value="UniProtKB-KW"/>
</dbReference>
<gene>
    <name evidence="8" type="ORF">PHMEG_0003209</name>
</gene>
<evidence type="ECO:0000256" key="4">
    <source>
        <dbReference type="ARBA" id="ARBA00022759"/>
    </source>
</evidence>
<proteinExistence type="predicted"/>
<evidence type="ECO:0000256" key="2">
    <source>
        <dbReference type="ARBA" id="ARBA00022695"/>
    </source>
</evidence>
<evidence type="ECO:0000256" key="1">
    <source>
        <dbReference type="ARBA" id="ARBA00022679"/>
    </source>
</evidence>
<protein>
    <submittedName>
        <fullName evidence="8">Reverse transcriptase</fullName>
    </submittedName>
</protein>
<evidence type="ECO:0000313" key="8">
    <source>
        <dbReference type="EMBL" id="OWZ22120.1"/>
    </source>
</evidence>
<keyword evidence="5" id="KW-0378">Hydrolase</keyword>
<dbReference type="Proteomes" id="UP000198211">
    <property type="component" value="Unassembled WGS sequence"/>
</dbReference>
<dbReference type="InterPro" id="IPR043502">
    <property type="entry name" value="DNA/RNA_pol_sf"/>
</dbReference>
<dbReference type="OrthoDB" id="115144at2759"/>
<dbReference type="AlphaFoldDB" id="A0A225WZ41"/>
<dbReference type="PANTHER" id="PTHR37984:SF5">
    <property type="entry name" value="PROTEIN NYNRIN-LIKE"/>
    <property type="match status" value="1"/>
</dbReference>
<dbReference type="EMBL" id="NBNE01000160">
    <property type="protein sequence ID" value="OWZ22120.1"/>
    <property type="molecule type" value="Genomic_DNA"/>
</dbReference>
<dbReference type="SUPFAM" id="SSF56672">
    <property type="entry name" value="DNA/RNA polymerases"/>
    <property type="match status" value="1"/>
</dbReference>
<organism evidence="8 9">
    <name type="scientific">Phytophthora megakarya</name>
    <dbReference type="NCBI Taxonomy" id="4795"/>
    <lineage>
        <taxon>Eukaryota</taxon>
        <taxon>Sar</taxon>
        <taxon>Stramenopiles</taxon>
        <taxon>Oomycota</taxon>
        <taxon>Peronosporomycetes</taxon>
        <taxon>Peronosporales</taxon>
        <taxon>Peronosporaceae</taxon>
        <taxon>Phytophthora</taxon>
    </lineage>
</organism>
<dbReference type="GO" id="GO:0004519">
    <property type="term" value="F:endonuclease activity"/>
    <property type="evidence" value="ECO:0007669"/>
    <property type="project" value="UniProtKB-KW"/>
</dbReference>
<evidence type="ECO:0000256" key="5">
    <source>
        <dbReference type="ARBA" id="ARBA00022801"/>
    </source>
</evidence>
<keyword evidence="1" id="KW-0808">Transferase</keyword>
<reference evidence="9" key="1">
    <citation type="submission" date="2017-03" db="EMBL/GenBank/DDBJ databases">
        <title>Phytopthora megakarya and P. palmivora, two closely related causual agents of cacao black pod achieved similar genome size and gene model numbers by different mechanisms.</title>
        <authorList>
            <person name="Ali S."/>
            <person name="Shao J."/>
            <person name="Larry D.J."/>
            <person name="Kronmiller B."/>
            <person name="Shen D."/>
            <person name="Strem M.D."/>
            <person name="Melnick R.L."/>
            <person name="Guiltinan M.J."/>
            <person name="Tyler B.M."/>
            <person name="Meinhardt L.W."/>
            <person name="Bailey B.A."/>
        </authorList>
    </citation>
    <scope>NUCLEOTIDE SEQUENCE [LARGE SCALE GENOMIC DNA]</scope>
    <source>
        <strain evidence="9">zdho120</strain>
    </source>
</reference>
<dbReference type="InterPro" id="IPR050951">
    <property type="entry name" value="Retrovirus_Pol_polyprotein"/>
</dbReference>
<name>A0A225WZ41_9STRA</name>
<keyword evidence="9" id="KW-1185">Reference proteome</keyword>
<keyword evidence="4" id="KW-0255">Endonuclease</keyword>
<dbReference type="STRING" id="4795.A0A225WZ41"/>
<accession>A0A225WZ41</accession>
<evidence type="ECO:0000256" key="3">
    <source>
        <dbReference type="ARBA" id="ARBA00022722"/>
    </source>
</evidence>
<dbReference type="PANTHER" id="PTHR37984">
    <property type="entry name" value="PROTEIN CBG26694"/>
    <property type="match status" value="1"/>
</dbReference>
<keyword evidence="6 8" id="KW-0695">RNA-directed DNA polymerase</keyword>
<keyword evidence="2" id="KW-0548">Nucleotidyltransferase</keyword>
<comment type="caution">
    <text evidence="8">The sequence shown here is derived from an EMBL/GenBank/DDBJ whole genome shotgun (WGS) entry which is preliminary data.</text>
</comment>
<dbReference type="GO" id="GO:0016787">
    <property type="term" value="F:hydrolase activity"/>
    <property type="evidence" value="ECO:0007669"/>
    <property type="project" value="UniProtKB-KW"/>
</dbReference>
<dbReference type="Gene3D" id="3.30.70.270">
    <property type="match status" value="1"/>
</dbReference>
<dbReference type="InterPro" id="IPR041373">
    <property type="entry name" value="RT_RNaseH"/>
</dbReference>
<evidence type="ECO:0000313" key="9">
    <source>
        <dbReference type="Proteomes" id="UP000198211"/>
    </source>
</evidence>
<dbReference type="InterPro" id="IPR043128">
    <property type="entry name" value="Rev_trsase/Diguanyl_cyclase"/>
</dbReference>
<sequence>MCHPVDHKRHSGVTISVYPKSSLNYYHKFIDDYAVVHVAASLYELTDDQVRAGRDLSEAMKFFEILKRKIVSTPLLRHPDRTKLFVIIPHANQWAVFAVLGQMHDGVVQPVRYTGRVLSDAEVKYHIAKKEVLAVMRVLHVFKNLIEGCPLIIYTRHSVLKWVINSKTAECRLVPWGVALSQYDLEIWKVSRDEDDLAAIMGASITSREHLNKVAEALIPAMGHVKPPPVVSVEMLSEAYSGVVLSFDGAAKVSTRKGNCVCILWQLPEWKDLDIRGYMLNGVTVNDA</sequence>
<evidence type="ECO:0000259" key="7">
    <source>
        <dbReference type="Pfam" id="PF17917"/>
    </source>
</evidence>